<comment type="caution">
    <text evidence="1">The sequence shown here is derived from an EMBL/GenBank/DDBJ whole genome shotgun (WGS) entry which is preliminary data.</text>
</comment>
<name>A0A8X6V8T4_TRICX</name>
<organism evidence="1 2">
    <name type="scientific">Trichonephila clavipes</name>
    <name type="common">Golden silk orbweaver</name>
    <name type="synonym">Nephila clavipes</name>
    <dbReference type="NCBI Taxonomy" id="2585209"/>
    <lineage>
        <taxon>Eukaryota</taxon>
        <taxon>Metazoa</taxon>
        <taxon>Ecdysozoa</taxon>
        <taxon>Arthropoda</taxon>
        <taxon>Chelicerata</taxon>
        <taxon>Arachnida</taxon>
        <taxon>Araneae</taxon>
        <taxon>Araneomorphae</taxon>
        <taxon>Entelegynae</taxon>
        <taxon>Araneoidea</taxon>
        <taxon>Nephilidae</taxon>
        <taxon>Trichonephila</taxon>
    </lineage>
</organism>
<keyword evidence="2" id="KW-1185">Reference proteome</keyword>
<evidence type="ECO:0000313" key="2">
    <source>
        <dbReference type="Proteomes" id="UP000887159"/>
    </source>
</evidence>
<sequence length="145" mass="16242">MYRQRFTTIHHHYSLGQKAAAGPADLCSCPQNNSSWQGASCTPVVGRKFEHHTGYSTLFHSNFEGEHTRSGQRPPTSLLLPQTSPRVAKQCEVNIHSLAPPTSREDIQLDGYLSTPMPQKHSTFTNIHAFSGIRTQALRLRSQHH</sequence>
<evidence type="ECO:0000313" key="1">
    <source>
        <dbReference type="EMBL" id="GFX99122.1"/>
    </source>
</evidence>
<dbReference type="EMBL" id="BMAU01021206">
    <property type="protein sequence ID" value="GFX99122.1"/>
    <property type="molecule type" value="Genomic_DNA"/>
</dbReference>
<gene>
    <name evidence="1" type="ORF">TNCV_2493031</name>
</gene>
<dbReference type="AlphaFoldDB" id="A0A8X6V8T4"/>
<accession>A0A8X6V8T4</accession>
<dbReference type="Proteomes" id="UP000887159">
    <property type="component" value="Unassembled WGS sequence"/>
</dbReference>
<reference evidence="1" key="1">
    <citation type="submission" date="2020-08" db="EMBL/GenBank/DDBJ databases">
        <title>Multicomponent nature underlies the extraordinary mechanical properties of spider dragline silk.</title>
        <authorList>
            <person name="Kono N."/>
            <person name="Nakamura H."/>
            <person name="Mori M."/>
            <person name="Yoshida Y."/>
            <person name="Ohtoshi R."/>
            <person name="Malay A.D."/>
            <person name="Moran D.A.P."/>
            <person name="Tomita M."/>
            <person name="Numata K."/>
            <person name="Arakawa K."/>
        </authorList>
    </citation>
    <scope>NUCLEOTIDE SEQUENCE</scope>
</reference>
<proteinExistence type="predicted"/>
<protein>
    <submittedName>
        <fullName evidence="1">Uncharacterized protein</fullName>
    </submittedName>
</protein>